<dbReference type="NCBIfam" id="NF005932">
    <property type="entry name" value="PRK07956.1"/>
    <property type="match status" value="1"/>
</dbReference>
<dbReference type="GO" id="GO:0005829">
    <property type="term" value="C:cytosol"/>
    <property type="evidence" value="ECO:0007669"/>
    <property type="project" value="TreeGrafter"/>
</dbReference>
<keyword evidence="5" id="KW-0235">DNA replication</keyword>
<dbReference type="InterPro" id="IPR041663">
    <property type="entry name" value="DisA/LigA_HHH"/>
</dbReference>
<dbReference type="PANTHER" id="PTHR23389">
    <property type="entry name" value="CHROMOSOME TRANSMISSION FIDELITY FACTOR 18"/>
    <property type="match status" value="1"/>
</dbReference>
<dbReference type="GO" id="GO:0003677">
    <property type="term" value="F:DNA binding"/>
    <property type="evidence" value="ECO:0007669"/>
    <property type="project" value="InterPro"/>
</dbReference>
<evidence type="ECO:0000256" key="10">
    <source>
        <dbReference type="ARBA" id="ARBA00023027"/>
    </source>
</evidence>
<evidence type="ECO:0000313" key="14">
    <source>
        <dbReference type="EMBL" id="SUZ86239.1"/>
    </source>
</evidence>
<sequence>MKEIKSRILELRGLIKDHNHNYYDLNNNIISDFEYDKLLEELIDLENKYPEFYDIESPSRRVGGGLSDKFDSDTHIFPMYSLDNTYSDEELDLWYKRIVKILEISDFEFCCELKYDGASVNLLYENGELIKGLTRGDGVQGDDITKNLKTINSIPLKLNNISFPKKFEIRGEIIILTESFKTLNKNRELNGESLFMNPRNTASGSIKLLDSKEVARRPLECFLYSIVSNDLTINEHSNLLNLARDMGFKVPKHDKVVKSIDLVKEYIKYWNKERENLPFEIDGIVIKVNNIDYQKKLGFTSKFPRWAIAYKFKAENLVTKLNSISFNVGRTGAITPVANLEPVLISGSIVKRASLHSYDQMIKYKLRVNDSVFVEKGGEIIPKITGIDFNNRGLEEDEIAFPYLCPECETTLQKHESEANYFCPNTIKCRPQAIGRIQHFVSRKAMNIDGFGDETIRLLYDKGLINDISDIYNLDYYRISKLEGFAQKSVENLKKGIEDSKTKSFQKVLYGIGIRYVGESASKNIIRHINSIYDLIEMDFESLSAINEIGDKTANSIVSYFKDDLNKKILEKLYNLGLNLSKDEKFINTSNKLEGKKIIVSGVFKNYSRDELIKIIETNGGEIKSSVSSNTSFIIGGDKMGGSKKNKAQALNIPIITEEDFNNLIS</sequence>
<dbReference type="InterPro" id="IPR013839">
    <property type="entry name" value="DNAligase_adenylation"/>
</dbReference>
<comment type="cofactor">
    <cofactor evidence="1">
        <name>Mg(2+)</name>
        <dbReference type="ChEBI" id="CHEBI:18420"/>
    </cofactor>
</comment>
<evidence type="ECO:0000256" key="11">
    <source>
        <dbReference type="ARBA" id="ARBA00023204"/>
    </source>
</evidence>
<dbReference type="GO" id="GO:0003911">
    <property type="term" value="F:DNA ligase (NAD+) activity"/>
    <property type="evidence" value="ECO:0007669"/>
    <property type="project" value="UniProtKB-EC"/>
</dbReference>
<feature type="domain" description="BRCT" evidence="13">
    <location>
        <begin position="588"/>
        <end position="666"/>
    </location>
</feature>
<dbReference type="Gene3D" id="6.20.10.30">
    <property type="match status" value="1"/>
</dbReference>
<dbReference type="GO" id="GO:0006260">
    <property type="term" value="P:DNA replication"/>
    <property type="evidence" value="ECO:0007669"/>
    <property type="project" value="UniProtKB-KW"/>
</dbReference>
<dbReference type="NCBIfam" id="TIGR00575">
    <property type="entry name" value="dnlj"/>
    <property type="match status" value="1"/>
</dbReference>
<dbReference type="Gene3D" id="3.40.50.10190">
    <property type="entry name" value="BRCT domain"/>
    <property type="match status" value="1"/>
</dbReference>
<dbReference type="PIRSF" id="PIRSF001604">
    <property type="entry name" value="LigA"/>
    <property type="match status" value="1"/>
</dbReference>
<dbReference type="SUPFAM" id="SSF47781">
    <property type="entry name" value="RuvA domain 2-like"/>
    <property type="match status" value="1"/>
</dbReference>
<evidence type="ECO:0000256" key="6">
    <source>
        <dbReference type="ARBA" id="ARBA00022723"/>
    </source>
</evidence>
<dbReference type="CDD" id="cd00114">
    <property type="entry name" value="LIGANc"/>
    <property type="match status" value="1"/>
</dbReference>
<dbReference type="InterPro" id="IPR036420">
    <property type="entry name" value="BRCT_dom_sf"/>
</dbReference>
<dbReference type="CDD" id="cd17748">
    <property type="entry name" value="BRCT_DNA_ligase_like"/>
    <property type="match status" value="1"/>
</dbReference>
<protein>
    <recommendedName>
        <fullName evidence="3">DNA ligase (NAD(+))</fullName>
        <ecNumber evidence="3">6.5.1.2</ecNumber>
    </recommendedName>
</protein>
<keyword evidence="10" id="KW-0520">NAD</keyword>
<dbReference type="InterPro" id="IPR013840">
    <property type="entry name" value="DNAligase_N"/>
</dbReference>
<name>A0A381R631_9ZZZZ</name>
<dbReference type="Pfam" id="PF00533">
    <property type="entry name" value="BRCT"/>
    <property type="match status" value="1"/>
</dbReference>
<dbReference type="InterPro" id="IPR003583">
    <property type="entry name" value="Hlx-hairpin-Hlx_DNA-bd_motif"/>
</dbReference>
<dbReference type="HAMAP" id="MF_01588">
    <property type="entry name" value="DNA_ligase_A"/>
    <property type="match status" value="1"/>
</dbReference>
<dbReference type="PROSITE" id="PS50172">
    <property type="entry name" value="BRCT"/>
    <property type="match status" value="1"/>
</dbReference>
<dbReference type="Pfam" id="PF22745">
    <property type="entry name" value="Nlig-Ia"/>
    <property type="match status" value="1"/>
</dbReference>
<keyword evidence="11" id="KW-0234">DNA repair</keyword>
<dbReference type="Pfam" id="PF12826">
    <property type="entry name" value="HHH_2"/>
    <property type="match status" value="1"/>
</dbReference>
<evidence type="ECO:0000259" key="13">
    <source>
        <dbReference type="PROSITE" id="PS50172"/>
    </source>
</evidence>
<dbReference type="PROSITE" id="PS01056">
    <property type="entry name" value="DNA_LIGASE_N2"/>
    <property type="match status" value="1"/>
</dbReference>
<reference evidence="14" key="1">
    <citation type="submission" date="2018-05" db="EMBL/GenBank/DDBJ databases">
        <authorList>
            <person name="Lanie J.A."/>
            <person name="Ng W.-L."/>
            <person name="Kazmierczak K.M."/>
            <person name="Andrzejewski T.M."/>
            <person name="Davidsen T.M."/>
            <person name="Wayne K.J."/>
            <person name="Tettelin H."/>
            <person name="Glass J.I."/>
            <person name="Rusch D."/>
            <person name="Podicherti R."/>
            <person name="Tsui H.-C.T."/>
            <person name="Winkler M.E."/>
        </authorList>
    </citation>
    <scope>NUCLEOTIDE SEQUENCE</scope>
</reference>
<dbReference type="InterPro" id="IPR001679">
    <property type="entry name" value="DNA_ligase"/>
</dbReference>
<evidence type="ECO:0000256" key="1">
    <source>
        <dbReference type="ARBA" id="ARBA00001946"/>
    </source>
</evidence>
<dbReference type="Pfam" id="PF01653">
    <property type="entry name" value="DNA_ligase_aden"/>
    <property type="match status" value="1"/>
</dbReference>
<evidence type="ECO:0000256" key="5">
    <source>
        <dbReference type="ARBA" id="ARBA00022705"/>
    </source>
</evidence>
<keyword evidence="7" id="KW-0227">DNA damage</keyword>
<dbReference type="Gene3D" id="1.10.150.20">
    <property type="entry name" value="5' to 3' exonuclease, C-terminal subdomain"/>
    <property type="match status" value="2"/>
</dbReference>
<dbReference type="SMART" id="SM00532">
    <property type="entry name" value="LIGANc"/>
    <property type="match status" value="1"/>
</dbReference>
<dbReference type="InterPro" id="IPR004150">
    <property type="entry name" value="NAD_DNA_ligase_OB"/>
</dbReference>
<keyword evidence="9" id="KW-0460">Magnesium</keyword>
<dbReference type="Gene3D" id="3.30.470.30">
    <property type="entry name" value="DNA ligase/mRNA capping enzyme"/>
    <property type="match status" value="1"/>
</dbReference>
<dbReference type="FunFam" id="1.10.150.20:FF:000007">
    <property type="entry name" value="DNA ligase"/>
    <property type="match status" value="1"/>
</dbReference>
<dbReference type="InterPro" id="IPR012340">
    <property type="entry name" value="NA-bd_OB-fold"/>
</dbReference>
<dbReference type="FunFam" id="3.30.470.30:FF:000001">
    <property type="entry name" value="DNA ligase"/>
    <property type="match status" value="1"/>
</dbReference>
<keyword evidence="4" id="KW-0436">Ligase</keyword>
<keyword evidence="6" id="KW-0479">Metal-binding</keyword>
<comment type="catalytic activity">
    <reaction evidence="12">
        <text>NAD(+) + (deoxyribonucleotide)n-3'-hydroxyl + 5'-phospho-(deoxyribonucleotide)m = (deoxyribonucleotide)n+m + AMP + beta-nicotinamide D-nucleotide.</text>
        <dbReference type="EC" id="6.5.1.2"/>
    </reaction>
</comment>
<evidence type="ECO:0000256" key="7">
    <source>
        <dbReference type="ARBA" id="ARBA00022763"/>
    </source>
</evidence>
<dbReference type="SUPFAM" id="SSF52113">
    <property type="entry name" value="BRCT domain"/>
    <property type="match status" value="1"/>
</dbReference>
<dbReference type="EC" id="6.5.1.2" evidence="3"/>
<evidence type="ECO:0000256" key="9">
    <source>
        <dbReference type="ARBA" id="ARBA00022842"/>
    </source>
</evidence>
<dbReference type="GO" id="GO:0046872">
    <property type="term" value="F:metal ion binding"/>
    <property type="evidence" value="ECO:0007669"/>
    <property type="project" value="UniProtKB-KW"/>
</dbReference>
<evidence type="ECO:0000256" key="8">
    <source>
        <dbReference type="ARBA" id="ARBA00022833"/>
    </source>
</evidence>
<dbReference type="InterPro" id="IPR001357">
    <property type="entry name" value="BRCT_dom"/>
</dbReference>
<dbReference type="GO" id="GO:0006281">
    <property type="term" value="P:DNA repair"/>
    <property type="evidence" value="ECO:0007669"/>
    <property type="project" value="UniProtKB-KW"/>
</dbReference>
<evidence type="ECO:0000256" key="4">
    <source>
        <dbReference type="ARBA" id="ARBA00022598"/>
    </source>
</evidence>
<evidence type="ECO:0000256" key="2">
    <source>
        <dbReference type="ARBA" id="ARBA00004067"/>
    </source>
</evidence>
<dbReference type="EMBL" id="UINC01001671">
    <property type="protein sequence ID" value="SUZ86239.1"/>
    <property type="molecule type" value="Genomic_DNA"/>
</dbReference>
<dbReference type="Gene3D" id="1.10.287.610">
    <property type="entry name" value="Helix hairpin bin"/>
    <property type="match status" value="1"/>
</dbReference>
<proteinExistence type="inferred from homology"/>
<dbReference type="Pfam" id="PF14520">
    <property type="entry name" value="HHH_5"/>
    <property type="match status" value="1"/>
</dbReference>
<gene>
    <name evidence="14" type="ORF">METZ01_LOCUS39093</name>
</gene>
<organism evidence="14">
    <name type="scientific">marine metagenome</name>
    <dbReference type="NCBI Taxonomy" id="408172"/>
    <lineage>
        <taxon>unclassified sequences</taxon>
        <taxon>metagenomes</taxon>
        <taxon>ecological metagenomes</taxon>
    </lineage>
</organism>
<comment type="function">
    <text evidence="2">DNA ligase that catalyzes the formation of phosphodiester linkages between 5'-phosphoryl and 3'-hydroxyl groups in double-stranded DNA using NAD as a coenzyme and as the energy source for the reaction. It is essential for DNA replication and repair of damaged DNA.</text>
</comment>
<dbReference type="Gene3D" id="2.40.50.140">
    <property type="entry name" value="Nucleic acid-binding proteins"/>
    <property type="match status" value="1"/>
</dbReference>
<keyword evidence="8" id="KW-0862">Zinc</keyword>
<dbReference type="InterPro" id="IPR033136">
    <property type="entry name" value="DNA_ligase_CS"/>
</dbReference>
<dbReference type="SMART" id="SM00292">
    <property type="entry name" value="BRCT"/>
    <property type="match status" value="1"/>
</dbReference>
<dbReference type="SUPFAM" id="SSF56091">
    <property type="entry name" value="DNA ligase/mRNA capping enzyme, catalytic domain"/>
    <property type="match status" value="1"/>
</dbReference>
<dbReference type="Pfam" id="PF03120">
    <property type="entry name" value="OB_DNA_ligase"/>
    <property type="match status" value="1"/>
</dbReference>
<accession>A0A381R631</accession>
<evidence type="ECO:0000256" key="12">
    <source>
        <dbReference type="ARBA" id="ARBA00034005"/>
    </source>
</evidence>
<dbReference type="AlphaFoldDB" id="A0A381R631"/>
<dbReference type="InterPro" id="IPR010994">
    <property type="entry name" value="RuvA_2-like"/>
</dbReference>
<dbReference type="SMART" id="SM00278">
    <property type="entry name" value="HhH1"/>
    <property type="match status" value="3"/>
</dbReference>
<dbReference type="SUPFAM" id="SSF50249">
    <property type="entry name" value="Nucleic acid-binding proteins"/>
    <property type="match status" value="1"/>
</dbReference>
<evidence type="ECO:0000256" key="3">
    <source>
        <dbReference type="ARBA" id="ARBA00012722"/>
    </source>
</evidence>
<dbReference type="PANTHER" id="PTHR23389:SF9">
    <property type="entry name" value="DNA LIGASE"/>
    <property type="match status" value="1"/>
</dbReference>